<evidence type="ECO:0000313" key="1">
    <source>
        <dbReference type="EMBL" id="KUO97047.1"/>
    </source>
</evidence>
<organism evidence="1 2">
    <name type="scientific">Ferroacidibacillus organovorans</name>
    <dbReference type="NCBI Taxonomy" id="1765683"/>
    <lineage>
        <taxon>Bacteria</taxon>
        <taxon>Bacillati</taxon>
        <taxon>Bacillota</taxon>
        <taxon>Bacilli</taxon>
        <taxon>Bacillales</taxon>
        <taxon>Alicyclobacillaceae</taxon>
        <taxon>Ferroacidibacillus</taxon>
    </lineage>
</organism>
<accession>A0A101XT10</accession>
<name>A0A101XT10_9BACL</name>
<keyword evidence="2" id="KW-1185">Reference proteome</keyword>
<dbReference type="Pfam" id="PF04245">
    <property type="entry name" value="NA37"/>
    <property type="match status" value="1"/>
</dbReference>
<protein>
    <recommendedName>
        <fullName evidence="3">Nucleoid-associated protein</fullName>
    </recommendedName>
</protein>
<dbReference type="InterPro" id="IPR007358">
    <property type="entry name" value="Nucleoid_associated_NdpA"/>
</dbReference>
<comment type="caution">
    <text evidence="1">The sequence shown here is derived from an EMBL/GenBank/DDBJ whole genome shotgun (WGS) entry which is preliminary data.</text>
</comment>
<dbReference type="GO" id="GO:0009295">
    <property type="term" value="C:nucleoid"/>
    <property type="evidence" value="ECO:0007669"/>
    <property type="project" value="InterPro"/>
</dbReference>
<dbReference type="Proteomes" id="UP000053557">
    <property type="component" value="Unassembled WGS sequence"/>
</dbReference>
<reference evidence="1 2" key="1">
    <citation type="submission" date="2015-12" db="EMBL/GenBank/DDBJ databases">
        <title>Draft genome sequence of Acidibacillus ferrooxidans ITV001, isolated from a chalcopyrite acid mine drainage site in Brazil.</title>
        <authorList>
            <person name="Dall'Agnol H."/>
            <person name="Nancucheo I."/>
            <person name="Johnson B."/>
            <person name="Oliveira R."/>
            <person name="Leite L."/>
            <person name="Pylro V."/>
            <person name="Nunes G.L."/>
            <person name="Tzotzos G."/>
            <person name="Fernandes G.R."/>
            <person name="Dutra J."/>
            <person name="Orellana S.C."/>
            <person name="Oliveira G."/>
        </authorList>
    </citation>
    <scope>NUCLEOTIDE SEQUENCE [LARGE SCALE GENOMIC DNA]</scope>
    <source>
        <strain evidence="2">ITV01</strain>
    </source>
</reference>
<gene>
    <name evidence="1" type="ORF">ATW55_12045</name>
</gene>
<evidence type="ECO:0008006" key="3">
    <source>
        <dbReference type="Google" id="ProtNLM"/>
    </source>
</evidence>
<proteinExistence type="predicted"/>
<dbReference type="AlphaFoldDB" id="A0A101XT10"/>
<dbReference type="EMBL" id="LPVJ01000006">
    <property type="protein sequence ID" value="KUO97047.1"/>
    <property type="molecule type" value="Genomic_DNA"/>
</dbReference>
<dbReference type="OrthoDB" id="9153118at2"/>
<evidence type="ECO:0000313" key="2">
    <source>
        <dbReference type="Proteomes" id="UP000053557"/>
    </source>
</evidence>
<dbReference type="RefSeq" id="WP_067711389.1">
    <property type="nucleotide sequence ID" value="NZ_LPVJ01000006.1"/>
</dbReference>
<sequence length="352" mass="40885">MIELSNSEIKYLAVHLVGNKLRQEGVRFSNSETPIEGDRLQELLFQHFLKPFLKIESLYQFTHDSNLSFNEVYVYAKSVFPNPQCFLQISREIAKHLYESSSHPRIRGGEFFMLYFTNCSIDGVTTDAIGIFKSETKDTYLKISPKENTYGITLDEGISINRLEKGCLIFNLDVDIGYRVAVIDNLSKSGEEARYWKGQFLGVRELGTDDSITKQYMSLVTRVIDDSFPNGSAEHRIKTQLKAMSYFDSNVSFDDEQFTRDVLSEWPTASEEYNERKRRIQDKEGISLPEKFTISRKEVERVKRSVRRTIQLDDSFELVIKAGAAEVFTNLKREFDEEKGMFYYKVYFTSER</sequence>